<gene>
    <name evidence="1" type="ORF">CDD82_3309</name>
</gene>
<dbReference type="Proteomes" id="UP000224854">
    <property type="component" value="Unassembled WGS sequence"/>
</dbReference>
<organism evidence="1 2">
    <name type="scientific">Ophiocordyceps australis</name>
    <dbReference type="NCBI Taxonomy" id="1399860"/>
    <lineage>
        <taxon>Eukaryota</taxon>
        <taxon>Fungi</taxon>
        <taxon>Dikarya</taxon>
        <taxon>Ascomycota</taxon>
        <taxon>Pezizomycotina</taxon>
        <taxon>Sordariomycetes</taxon>
        <taxon>Hypocreomycetidae</taxon>
        <taxon>Hypocreales</taxon>
        <taxon>Ophiocordycipitaceae</taxon>
        <taxon>Ophiocordyceps</taxon>
    </lineage>
</organism>
<proteinExistence type="predicted"/>
<accession>A0A2C5ZDG4</accession>
<comment type="caution">
    <text evidence="1">The sequence shown here is derived from an EMBL/GenBank/DDBJ whole genome shotgun (WGS) entry which is preliminary data.</text>
</comment>
<name>A0A2C5ZDG4_9HYPO</name>
<evidence type="ECO:0000313" key="1">
    <source>
        <dbReference type="EMBL" id="PHH77903.1"/>
    </source>
</evidence>
<dbReference type="AlphaFoldDB" id="A0A2C5ZDG4"/>
<keyword evidence="2" id="KW-1185">Reference proteome</keyword>
<protein>
    <submittedName>
        <fullName evidence="1">Uncharacterized protein</fullName>
    </submittedName>
</protein>
<sequence length="210" mass="22755">MYVRTTDYMHVLMWRSKTTKGFPEERQESNGDEAGLGYAPQDVQHWLPNDAVDFWASYRHSSPRAEQGKTKGGTGQSCDVTPRLTELGCRGEMASRVLGRGSRPARQVSLGGMSGTWYGYMGRGWGAWHMGLIYSGSRLATQPTLDGRAVRDGAADLQRGDNISQRAASSRQALGCGPAATEEAKAKGYDVKGTAGMQVRHTAMHAPVCA</sequence>
<evidence type="ECO:0000313" key="2">
    <source>
        <dbReference type="Proteomes" id="UP000224854"/>
    </source>
</evidence>
<dbReference type="EMBL" id="NJEU01000248">
    <property type="protein sequence ID" value="PHH77903.1"/>
    <property type="molecule type" value="Genomic_DNA"/>
</dbReference>
<reference evidence="1 2" key="1">
    <citation type="submission" date="2017-06" db="EMBL/GenBank/DDBJ databases">
        <title>Ant-infecting Ophiocordyceps genomes reveal a high diversity of potential behavioral manipulation genes and a possible major role for enterotoxins.</title>
        <authorList>
            <person name="De Bekker C."/>
            <person name="Evans H.C."/>
            <person name="Brachmann A."/>
            <person name="Hughes D.P."/>
        </authorList>
    </citation>
    <scope>NUCLEOTIDE SEQUENCE [LARGE SCALE GENOMIC DNA]</scope>
    <source>
        <strain evidence="1 2">1348a</strain>
    </source>
</reference>